<keyword evidence="2" id="KW-1185">Reference proteome</keyword>
<organism evidence="3">
    <name type="scientific">Echinostoma caproni</name>
    <dbReference type="NCBI Taxonomy" id="27848"/>
    <lineage>
        <taxon>Eukaryota</taxon>
        <taxon>Metazoa</taxon>
        <taxon>Spiralia</taxon>
        <taxon>Lophotrochozoa</taxon>
        <taxon>Platyhelminthes</taxon>
        <taxon>Trematoda</taxon>
        <taxon>Digenea</taxon>
        <taxon>Plagiorchiida</taxon>
        <taxon>Echinostomata</taxon>
        <taxon>Echinostomatoidea</taxon>
        <taxon>Echinostomatidae</taxon>
        <taxon>Echinostoma</taxon>
    </lineage>
</organism>
<dbReference type="Proteomes" id="UP000272942">
    <property type="component" value="Unassembled WGS sequence"/>
</dbReference>
<dbReference type="AlphaFoldDB" id="A0A183AK73"/>
<dbReference type="EMBL" id="UZAN01044494">
    <property type="protein sequence ID" value="VDP80883.1"/>
    <property type="molecule type" value="Genomic_DNA"/>
</dbReference>
<sequence>MLIASAPPTPLVIRLKRYFMMGPQIPPSPSDRVHNTVAAFLPKHSYSFPSDQFSDMELPMFLLNSDFSGIANFSGFDDIFHPDDMPHKD</sequence>
<evidence type="ECO:0000313" key="2">
    <source>
        <dbReference type="Proteomes" id="UP000272942"/>
    </source>
</evidence>
<evidence type="ECO:0000313" key="3">
    <source>
        <dbReference type="WBParaSite" id="ECPE_0000737401-mRNA-1"/>
    </source>
</evidence>
<dbReference type="WBParaSite" id="ECPE_0000737401-mRNA-1">
    <property type="protein sequence ID" value="ECPE_0000737401-mRNA-1"/>
    <property type="gene ID" value="ECPE_0000737401"/>
</dbReference>
<reference evidence="3" key="1">
    <citation type="submission" date="2016-06" db="UniProtKB">
        <authorList>
            <consortium name="WormBaseParasite"/>
        </authorList>
    </citation>
    <scope>IDENTIFICATION</scope>
</reference>
<gene>
    <name evidence="1" type="ORF">ECPE_LOCUS7358</name>
</gene>
<proteinExistence type="predicted"/>
<accession>A0A183AK73</accession>
<reference evidence="1 2" key="2">
    <citation type="submission" date="2018-11" db="EMBL/GenBank/DDBJ databases">
        <authorList>
            <consortium name="Pathogen Informatics"/>
        </authorList>
    </citation>
    <scope>NUCLEOTIDE SEQUENCE [LARGE SCALE GENOMIC DNA]</scope>
    <source>
        <strain evidence="1 2">Egypt</strain>
    </source>
</reference>
<evidence type="ECO:0000313" key="1">
    <source>
        <dbReference type="EMBL" id="VDP80883.1"/>
    </source>
</evidence>
<name>A0A183AK73_9TREM</name>
<protein>
    <submittedName>
        <fullName evidence="3">AGC-kinase C-terminal domain-containing protein</fullName>
    </submittedName>
</protein>